<name>A0A5N0V3P4_9PSEU</name>
<dbReference type="OrthoDB" id="3613010at2"/>
<dbReference type="EMBL" id="VMNW02000029">
    <property type="protein sequence ID" value="KAA9159444.1"/>
    <property type="molecule type" value="Genomic_DNA"/>
</dbReference>
<reference evidence="1" key="1">
    <citation type="submission" date="2019-09" db="EMBL/GenBank/DDBJ databases">
        <authorList>
            <person name="Teo W.F.A."/>
            <person name="Duangmal K."/>
        </authorList>
    </citation>
    <scope>NUCLEOTIDE SEQUENCE [LARGE SCALE GENOMIC DNA]</scope>
    <source>
        <strain evidence="1">K81G1</strain>
    </source>
</reference>
<evidence type="ECO:0000313" key="2">
    <source>
        <dbReference type="Proteomes" id="UP000319769"/>
    </source>
</evidence>
<proteinExistence type="predicted"/>
<sequence>MTTNTVIASANVLDCGHSATPEGISTGFATDPATGLTSCYTCSDEQQRDALHHASRYTAYVACDRTTLTTWPGGHLATIDLADQSQTGRRATTPTGQCSTRFSWHATDNDGGRWFGINGGPGLVITLRRLRVCSWQTEFGNGRPPRYCHQRATRQANSAPHTLYCRHHARMAHDLYAWTTQPISTTR</sequence>
<dbReference type="RefSeq" id="WP_144747370.1">
    <property type="nucleotide sequence ID" value="NZ_VMNW02000029.1"/>
</dbReference>
<dbReference type="Proteomes" id="UP000319769">
    <property type="component" value="Unassembled WGS sequence"/>
</dbReference>
<gene>
    <name evidence="1" type="ORF">FPZ12_020290</name>
</gene>
<dbReference type="AlphaFoldDB" id="A0A5N0V3P4"/>
<evidence type="ECO:0000313" key="1">
    <source>
        <dbReference type="EMBL" id="KAA9159444.1"/>
    </source>
</evidence>
<protein>
    <submittedName>
        <fullName evidence="1">Uncharacterized protein</fullName>
    </submittedName>
</protein>
<comment type="caution">
    <text evidence="1">The sequence shown here is derived from an EMBL/GenBank/DDBJ whole genome shotgun (WGS) entry which is preliminary data.</text>
</comment>
<organism evidence="1 2">
    <name type="scientific">Amycolatopsis acidicola</name>
    <dbReference type="NCBI Taxonomy" id="2596893"/>
    <lineage>
        <taxon>Bacteria</taxon>
        <taxon>Bacillati</taxon>
        <taxon>Actinomycetota</taxon>
        <taxon>Actinomycetes</taxon>
        <taxon>Pseudonocardiales</taxon>
        <taxon>Pseudonocardiaceae</taxon>
        <taxon>Amycolatopsis</taxon>
    </lineage>
</organism>
<accession>A0A5N0V3P4</accession>
<keyword evidence="2" id="KW-1185">Reference proteome</keyword>